<reference evidence="1 2" key="1">
    <citation type="submission" date="2024-01" db="EMBL/GenBank/DDBJ databases">
        <title>The genomes of 5 underutilized Papilionoideae crops provide insights into root nodulation and disease resistanc.</title>
        <authorList>
            <person name="Jiang F."/>
        </authorList>
    </citation>
    <scope>NUCLEOTIDE SEQUENCE [LARGE SCALE GENOMIC DNA]</scope>
    <source>
        <strain evidence="1">LVBAO_FW01</strain>
        <tissue evidence="1">Leaves</tissue>
    </source>
</reference>
<dbReference type="AlphaFoldDB" id="A0AAN9PGA8"/>
<organism evidence="1 2">
    <name type="scientific">Canavalia gladiata</name>
    <name type="common">Sword bean</name>
    <name type="synonym">Dolichos gladiatus</name>
    <dbReference type="NCBI Taxonomy" id="3824"/>
    <lineage>
        <taxon>Eukaryota</taxon>
        <taxon>Viridiplantae</taxon>
        <taxon>Streptophyta</taxon>
        <taxon>Embryophyta</taxon>
        <taxon>Tracheophyta</taxon>
        <taxon>Spermatophyta</taxon>
        <taxon>Magnoliopsida</taxon>
        <taxon>eudicotyledons</taxon>
        <taxon>Gunneridae</taxon>
        <taxon>Pentapetalae</taxon>
        <taxon>rosids</taxon>
        <taxon>fabids</taxon>
        <taxon>Fabales</taxon>
        <taxon>Fabaceae</taxon>
        <taxon>Papilionoideae</taxon>
        <taxon>50 kb inversion clade</taxon>
        <taxon>NPAAA clade</taxon>
        <taxon>indigoferoid/millettioid clade</taxon>
        <taxon>Phaseoleae</taxon>
        <taxon>Canavalia</taxon>
    </lineage>
</organism>
<name>A0AAN9PGA8_CANGL</name>
<sequence>MKLILKEEILIPFHSTAIHSPERVKSSVPELGHLSRFCNSSTFFYCRFFFRPTRALSGLTSLAFIHSPAFRALTVMRRTINPFTTIYYTKGQVASILVQIQFVSTLLSSETVLLALAYKVKSQVSYLKKLNFSSSTVKSELPSSLLITDFFELLAD</sequence>
<comment type="caution">
    <text evidence="1">The sequence shown here is derived from an EMBL/GenBank/DDBJ whole genome shotgun (WGS) entry which is preliminary data.</text>
</comment>
<evidence type="ECO:0000313" key="2">
    <source>
        <dbReference type="Proteomes" id="UP001367508"/>
    </source>
</evidence>
<dbReference type="Proteomes" id="UP001367508">
    <property type="component" value="Unassembled WGS sequence"/>
</dbReference>
<proteinExistence type="predicted"/>
<dbReference type="EMBL" id="JAYMYQ010000098">
    <property type="protein sequence ID" value="KAK7295922.1"/>
    <property type="molecule type" value="Genomic_DNA"/>
</dbReference>
<keyword evidence="2" id="KW-1185">Reference proteome</keyword>
<evidence type="ECO:0000313" key="1">
    <source>
        <dbReference type="EMBL" id="KAK7295922.1"/>
    </source>
</evidence>
<protein>
    <submittedName>
        <fullName evidence="1">Uncharacterized protein</fullName>
    </submittedName>
</protein>
<gene>
    <name evidence="1" type="ORF">VNO77_51128</name>
</gene>
<accession>A0AAN9PGA8</accession>